<evidence type="ECO:0000256" key="5">
    <source>
        <dbReference type="ARBA" id="ARBA00023242"/>
    </source>
</evidence>
<accession>A0AAQ3THN2</accession>
<feature type="compositionally biased region" description="Low complexity" evidence="6">
    <location>
        <begin position="30"/>
        <end position="43"/>
    </location>
</feature>
<evidence type="ECO:0000256" key="1">
    <source>
        <dbReference type="ARBA" id="ARBA00004123"/>
    </source>
</evidence>
<feature type="region of interest" description="Disordered" evidence="6">
    <location>
        <begin position="74"/>
        <end position="135"/>
    </location>
</feature>
<evidence type="ECO:0000256" key="6">
    <source>
        <dbReference type="SAM" id="MobiDB-lite"/>
    </source>
</evidence>
<evidence type="ECO:0000313" key="8">
    <source>
        <dbReference type="EMBL" id="WVZ72575.1"/>
    </source>
</evidence>
<dbReference type="GO" id="GO:0005634">
    <property type="term" value="C:nucleus"/>
    <property type="evidence" value="ECO:0007669"/>
    <property type="project" value="UniProtKB-SubCell"/>
</dbReference>
<reference evidence="8 9" key="1">
    <citation type="submission" date="2024-02" db="EMBL/GenBank/DDBJ databases">
        <title>High-quality chromosome-scale genome assembly of Pensacola bahiagrass (Paspalum notatum Flugge var. saurae).</title>
        <authorList>
            <person name="Vega J.M."/>
            <person name="Podio M."/>
            <person name="Orjuela J."/>
            <person name="Siena L.A."/>
            <person name="Pessino S.C."/>
            <person name="Combes M.C."/>
            <person name="Mariac C."/>
            <person name="Albertini E."/>
            <person name="Pupilli F."/>
            <person name="Ortiz J.P.A."/>
            <person name="Leblanc O."/>
        </authorList>
    </citation>
    <scope>NUCLEOTIDE SEQUENCE [LARGE SCALE GENOMIC DNA]</scope>
    <source>
        <strain evidence="8">R1</strain>
        <tissue evidence="8">Leaf</tissue>
    </source>
</reference>
<name>A0AAQ3THN2_PASNO</name>
<dbReference type="PANTHER" id="PTHR31221:SF17">
    <property type="entry name" value="WRKY TRANSCRIPTION FACTOR 13-RELATED"/>
    <property type="match status" value="1"/>
</dbReference>
<proteinExistence type="predicted"/>
<dbReference type="PROSITE" id="PS50811">
    <property type="entry name" value="WRKY"/>
    <property type="match status" value="1"/>
</dbReference>
<evidence type="ECO:0000256" key="2">
    <source>
        <dbReference type="ARBA" id="ARBA00023015"/>
    </source>
</evidence>
<keyword evidence="5" id="KW-0539">Nucleus</keyword>
<evidence type="ECO:0000313" key="9">
    <source>
        <dbReference type="Proteomes" id="UP001341281"/>
    </source>
</evidence>
<dbReference type="AlphaFoldDB" id="A0AAQ3THN2"/>
<protein>
    <recommendedName>
        <fullName evidence="7">WRKY domain-containing protein</fullName>
    </recommendedName>
</protein>
<dbReference type="EMBL" id="CP144748">
    <property type="protein sequence ID" value="WVZ72575.1"/>
    <property type="molecule type" value="Genomic_DNA"/>
</dbReference>
<dbReference type="Gene3D" id="2.20.25.80">
    <property type="entry name" value="WRKY domain"/>
    <property type="match status" value="1"/>
</dbReference>
<dbReference type="InterPro" id="IPR036576">
    <property type="entry name" value="WRKY_dom_sf"/>
</dbReference>
<dbReference type="SMART" id="SM00774">
    <property type="entry name" value="WRKY"/>
    <property type="match status" value="1"/>
</dbReference>
<dbReference type="Pfam" id="PF03106">
    <property type="entry name" value="WRKY"/>
    <property type="match status" value="1"/>
</dbReference>
<dbReference type="InterPro" id="IPR003657">
    <property type="entry name" value="WRKY_dom"/>
</dbReference>
<feature type="compositionally biased region" description="Low complexity" evidence="6">
    <location>
        <begin position="74"/>
        <end position="87"/>
    </location>
</feature>
<dbReference type="GO" id="GO:0043565">
    <property type="term" value="F:sequence-specific DNA binding"/>
    <property type="evidence" value="ECO:0007669"/>
    <property type="project" value="InterPro"/>
</dbReference>
<comment type="subcellular location">
    <subcellularLocation>
        <location evidence="1">Nucleus</location>
    </subcellularLocation>
</comment>
<dbReference type="GO" id="GO:0003700">
    <property type="term" value="F:DNA-binding transcription factor activity"/>
    <property type="evidence" value="ECO:0007669"/>
    <property type="project" value="InterPro"/>
</dbReference>
<evidence type="ECO:0000256" key="3">
    <source>
        <dbReference type="ARBA" id="ARBA00023125"/>
    </source>
</evidence>
<dbReference type="SUPFAM" id="SSF118290">
    <property type="entry name" value="WRKY DNA-binding domain"/>
    <property type="match status" value="1"/>
</dbReference>
<evidence type="ECO:0000256" key="4">
    <source>
        <dbReference type="ARBA" id="ARBA00023163"/>
    </source>
</evidence>
<keyword evidence="3" id="KW-0238">DNA-binding</keyword>
<gene>
    <name evidence="8" type="ORF">U9M48_021010</name>
</gene>
<evidence type="ECO:0000259" key="7">
    <source>
        <dbReference type="PROSITE" id="PS50811"/>
    </source>
</evidence>
<dbReference type="FunFam" id="2.20.25.80:FF:000003">
    <property type="entry name" value="WRKY transcription factor 57"/>
    <property type="match status" value="1"/>
</dbReference>
<feature type="domain" description="WRKY" evidence="7">
    <location>
        <begin position="191"/>
        <end position="256"/>
    </location>
</feature>
<dbReference type="PANTHER" id="PTHR31221">
    <property type="entry name" value="WRKY TRANSCRIPTION FACTOR PROTEIN 1-RELATED"/>
    <property type="match status" value="1"/>
</dbReference>
<keyword evidence="4" id="KW-0804">Transcription</keyword>
<organism evidence="8 9">
    <name type="scientific">Paspalum notatum var. saurae</name>
    <dbReference type="NCBI Taxonomy" id="547442"/>
    <lineage>
        <taxon>Eukaryota</taxon>
        <taxon>Viridiplantae</taxon>
        <taxon>Streptophyta</taxon>
        <taxon>Embryophyta</taxon>
        <taxon>Tracheophyta</taxon>
        <taxon>Spermatophyta</taxon>
        <taxon>Magnoliopsida</taxon>
        <taxon>Liliopsida</taxon>
        <taxon>Poales</taxon>
        <taxon>Poaceae</taxon>
        <taxon>PACMAD clade</taxon>
        <taxon>Panicoideae</taxon>
        <taxon>Andropogonodae</taxon>
        <taxon>Paspaleae</taxon>
        <taxon>Paspalinae</taxon>
        <taxon>Paspalum</taxon>
    </lineage>
</organism>
<keyword evidence="9" id="KW-1185">Reference proteome</keyword>
<dbReference type="Proteomes" id="UP001341281">
    <property type="component" value="Chromosome 04"/>
</dbReference>
<dbReference type="InterPro" id="IPR044810">
    <property type="entry name" value="WRKY_plant"/>
</dbReference>
<feature type="region of interest" description="Disordered" evidence="6">
    <location>
        <begin position="1"/>
        <end position="55"/>
    </location>
</feature>
<sequence>MFPSPGRAVMALGHGQHTSSSTAGGGGGAMAASSSTPTMAFSFQPSPPPTTTTSSLALAHHGMLGYSSLLLDHPTTTASSSSSHAPASPVPPPTLHHLHAAHVSPPTRSSPPPHPWSTCDEGQHGDQVQGCRPRVGKGAAVSEGLVAAAPGHNSAAAALGVGAVRMKKPGGGGGKARRKVREPRFCFKTMSDVDVLDDGYKWRKYGQKVVKNTQHPRSYYRCTQDNCRVKKRVERLAEDPRMVITTYEGRHVHSPSRDEDDDAARANAEMSFIW</sequence>
<keyword evidence="2" id="KW-0805">Transcription regulation</keyword>